<evidence type="ECO:0000313" key="2">
    <source>
        <dbReference type="EMBL" id="MEB3102484.1"/>
    </source>
</evidence>
<dbReference type="EMBL" id="JAYJLD010000018">
    <property type="protein sequence ID" value="MEB3102484.1"/>
    <property type="molecule type" value="Genomic_DNA"/>
</dbReference>
<organism evidence="2 3">
    <name type="scientific">Ferviditalea candida</name>
    <dbReference type="NCBI Taxonomy" id="3108399"/>
    <lineage>
        <taxon>Bacteria</taxon>
        <taxon>Bacillati</taxon>
        <taxon>Bacillota</taxon>
        <taxon>Bacilli</taxon>
        <taxon>Bacillales</taxon>
        <taxon>Paenibacillaceae</taxon>
        <taxon>Ferviditalea</taxon>
    </lineage>
</organism>
<accession>A0ABU5ZIZ4</accession>
<reference evidence="2" key="1">
    <citation type="submission" date="2023-12" db="EMBL/GenBank/DDBJ databases">
        <title>Fervidustalea candida gen. nov., sp. nov., a novel member of the family Paenibacillaceae isolated from a geothermal area.</title>
        <authorList>
            <person name="Li W.-J."/>
            <person name="Jiao J.-Y."/>
            <person name="Chen Y."/>
        </authorList>
    </citation>
    <scope>NUCLEOTIDE SEQUENCE</scope>
    <source>
        <strain evidence="2">SYSU GA230002</strain>
    </source>
</reference>
<dbReference type="Proteomes" id="UP001310386">
    <property type="component" value="Unassembled WGS sequence"/>
</dbReference>
<evidence type="ECO:0000313" key="3">
    <source>
        <dbReference type="Proteomes" id="UP001310386"/>
    </source>
</evidence>
<gene>
    <name evidence="2" type="ORF">VF724_12510</name>
</gene>
<comment type="caution">
    <text evidence="2">The sequence shown here is derived from an EMBL/GenBank/DDBJ whole genome shotgun (WGS) entry which is preliminary data.</text>
</comment>
<sequence>MFIKMQSAALVFFSMLLAYSAVFYYHADDLTVQAAQSSLSFAPQTERLQELQKQASAIGQTFRDINITADTAVNHLTSTQTSLSRMIQFSETERAKDARQKQAIDALVALSAQHTKDTKDVLDSVLSTILGDPIGQTFGDRATIKVFSLKEAGYRGYMAKVKLHDPTAVKLVLSHDKVGDKGETTSQAAKRTGATLAINGGGFATQGGLLYPMGITVVDGQIRTYSRIDLSFIGFNDKGRLVGGAVTSKEQVKQLRVQQGATFVPTLLQDGKKLTIPKKYRNQKQPRTLIGHFSNGDILMIVIDGREYGYSTGITLEDAQDKLLEFNVRDAYNLDGGGSSTFYYNGKVLNKPSDGRERPLASSFVIFK</sequence>
<dbReference type="PANTHER" id="PTHR40446:SF2">
    <property type="entry name" value="N-ACETYLGLUCOSAMINE-1-PHOSPHODIESTER ALPHA-N-ACETYLGLUCOSAMINIDASE"/>
    <property type="match status" value="1"/>
</dbReference>
<dbReference type="PANTHER" id="PTHR40446">
    <property type="entry name" value="N-ACETYLGLUCOSAMINE-1-PHOSPHODIESTER ALPHA-N-ACETYLGLUCOSAMINIDASE"/>
    <property type="match status" value="1"/>
</dbReference>
<name>A0ABU5ZIZ4_9BACL</name>
<protein>
    <submittedName>
        <fullName evidence="2">Phosphodiester glycosidase family protein</fullName>
    </submittedName>
</protein>
<keyword evidence="3" id="KW-1185">Reference proteome</keyword>
<keyword evidence="2" id="KW-0326">Glycosidase</keyword>
<evidence type="ECO:0000259" key="1">
    <source>
        <dbReference type="Pfam" id="PF09992"/>
    </source>
</evidence>
<keyword evidence="2" id="KW-0378">Hydrolase</keyword>
<dbReference type="InterPro" id="IPR018711">
    <property type="entry name" value="NAGPA"/>
</dbReference>
<feature type="domain" description="Phosphodiester glycosidase" evidence="1">
    <location>
        <begin position="193"/>
        <end position="367"/>
    </location>
</feature>
<proteinExistence type="predicted"/>
<dbReference type="RefSeq" id="WP_371754608.1">
    <property type="nucleotide sequence ID" value="NZ_JAYJLD010000018.1"/>
</dbReference>
<dbReference type="GO" id="GO:0016798">
    <property type="term" value="F:hydrolase activity, acting on glycosyl bonds"/>
    <property type="evidence" value="ECO:0007669"/>
    <property type="project" value="UniProtKB-KW"/>
</dbReference>
<dbReference type="Pfam" id="PF09992">
    <property type="entry name" value="NAGPA"/>
    <property type="match status" value="1"/>
</dbReference>